<dbReference type="Pfam" id="PF00657">
    <property type="entry name" value="Lipase_GDSL"/>
    <property type="match status" value="1"/>
</dbReference>
<evidence type="ECO:0008006" key="6">
    <source>
        <dbReference type="Google" id="ProtNLM"/>
    </source>
</evidence>
<dbReference type="EMBL" id="CM000769">
    <property type="protein sequence ID" value="KXG20507.1"/>
    <property type="molecule type" value="Genomic_DNA"/>
</dbReference>
<evidence type="ECO:0000313" key="5">
    <source>
        <dbReference type="Proteomes" id="UP000000768"/>
    </source>
</evidence>
<dbReference type="eggNOG" id="KOG0017">
    <property type="taxonomic scope" value="Eukaryota"/>
</dbReference>
<dbReference type="InParanoid" id="A0A194YKN6"/>
<dbReference type="PANTHER" id="PTHR45648:SF147">
    <property type="entry name" value="GDSL ESTERASE_LIPASE"/>
    <property type="match status" value="1"/>
</dbReference>
<evidence type="ECO:0000256" key="1">
    <source>
        <dbReference type="ARBA" id="ARBA00008668"/>
    </source>
</evidence>
<keyword evidence="5" id="KW-1185">Reference proteome</keyword>
<evidence type="ECO:0000313" key="4">
    <source>
        <dbReference type="EMBL" id="KXG20507.1"/>
    </source>
</evidence>
<dbReference type="GO" id="GO:0016788">
    <property type="term" value="F:hydrolase activity, acting on ester bonds"/>
    <property type="evidence" value="ECO:0007669"/>
    <property type="project" value="InterPro"/>
</dbReference>
<dbReference type="CDD" id="cd01837">
    <property type="entry name" value="SGNH_plant_lipase_like"/>
    <property type="match status" value="1"/>
</dbReference>
<organism evidence="4 5">
    <name type="scientific">Sorghum bicolor</name>
    <name type="common">Sorghum</name>
    <name type="synonym">Sorghum vulgare</name>
    <dbReference type="NCBI Taxonomy" id="4558"/>
    <lineage>
        <taxon>Eukaryota</taxon>
        <taxon>Viridiplantae</taxon>
        <taxon>Streptophyta</taxon>
        <taxon>Embryophyta</taxon>
        <taxon>Tracheophyta</taxon>
        <taxon>Spermatophyta</taxon>
        <taxon>Magnoliopsida</taxon>
        <taxon>Liliopsida</taxon>
        <taxon>Poales</taxon>
        <taxon>Poaceae</taxon>
        <taxon>PACMAD clade</taxon>
        <taxon>Panicoideae</taxon>
        <taxon>Andropogonodae</taxon>
        <taxon>Andropogoneae</taxon>
        <taxon>Sorghinae</taxon>
        <taxon>Sorghum</taxon>
    </lineage>
</organism>
<evidence type="ECO:0000256" key="2">
    <source>
        <dbReference type="ARBA" id="ARBA00022801"/>
    </source>
</evidence>
<dbReference type="Proteomes" id="UP000000768">
    <property type="component" value="Chromosome 10"/>
</dbReference>
<keyword evidence="3" id="KW-0443">Lipid metabolism</keyword>
<dbReference type="InterPro" id="IPR001087">
    <property type="entry name" value="GDSL"/>
</dbReference>
<dbReference type="OMA" id="MMMISIV"/>
<proteinExistence type="inferred from homology"/>
<dbReference type="Gramene" id="KXG20507">
    <property type="protein sequence ID" value="KXG20507"/>
    <property type="gene ID" value="SORBI_3010G211900"/>
</dbReference>
<dbReference type="PANTHER" id="PTHR45648">
    <property type="entry name" value="GDSL LIPASE/ACYLHYDROLASE FAMILY PROTEIN (AFU_ORTHOLOGUE AFUA_4G14700)"/>
    <property type="match status" value="1"/>
</dbReference>
<dbReference type="InterPro" id="IPR051058">
    <property type="entry name" value="GDSL_Est/Lipase"/>
</dbReference>
<dbReference type="AlphaFoldDB" id="A0A194YKN6"/>
<comment type="similarity">
    <text evidence="1">Belongs to the 'GDSL' lipolytic enzyme family.</text>
</comment>
<keyword evidence="2" id="KW-0378">Hydrolase</keyword>
<name>A0A194YKN6_SORBI</name>
<dbReference type="InterPro" id="IPR036514">
    <property type="entry name" value="SGNH_hydro_sf"/>
</dbReference>
<gene>
    <name evidence="4" type="ORF">SORBI_3010G211900</name>
</gene>
<reference evidence="5" key="2">
    <citation type="journal article" date="2018" name="Plant J.">
        <title>The Sorghum bicolor reference genome: improved assembly, gene annotations, a transcriptome atlas, and signatures of genome organization.</title>
        <authorList>
            <person name="McCormick R.F."/>
            <person name="Truong S.K."/>
            <person name="Sreedasyam A."/>
            <person name="Jenkins J."/>
            <person name="Shu S."/>
            <person name="Sims D."/>
            <person name="Kennedy M."/>
            <person name="Amirebrahimi M."/>
            <person name="Weers B.D."/>
            <person name="McKinley B."/>
            <person name="Mattison A."/>
            <person name="Morishige D.T."/>
            <person name="Grimwood J."/>
            <person name="Schmutz J."/>
            <person name="Mullet J.E."/>
        </authorList>
    </citation>
    <scope>NUCLEOTIDE SEQUENCE [LARGE SCALE GENOMIC DNA]</scope>
    <source>
        <strain evidence="5">cv. BTx623</strain>
    </source>
</reference>
<dbReference type="GO" id="GO:0016042">
    <property type="term" value="P:lipid catabolic process"/>
    <property type="evidence" value="ECO:0007669"/>
    <property type="project" value="UniProtKB-KW"/>
</dbReference>
<accession>A0A194YKN6</accession>
<dbReference type="InterPro" id="IPR035669">
    <property type="entry name" value="SGNH_plant_lipase-like"/>
</dbReference>
<dbReference type="OrthoDB" id="1600564at2759"/>
<dbReference type="Gene3D" id="3.40.50.1110">
    <property type="entry name" value="SGNH hydrolase"/>
    <property type="match status" value="1"/>
</dbReference>
<protein>
    <recommendedName>
        <fullName evidence="6">GDSL esterase/lipase</fullName>
    </recommendedName>
</protein>
<keyword evidence="3" id="KW-0442">Lipid degradation</keyword>
<reference evidence="4 5" key="1">
    <citation type="journal article" date="2009" name="Nature">
        <title>The Sorghum bicolor genome and the diversification of grasses.</title>
        <authorList>
            <person name="Paterson A.H."/>
            <person name="Bowers J.E."/>
            <person name="Bruggmann R."/>
            <person name="Dubchak I."/>
            <person name="Grimwood J."/>
            <person name="Gundlach H."/>
            <person name="Haberer G."/>
            <person name="Hellsten U."/>
            <person name="Mitros T."/>
            <person name="Poliakov A."/>
            <person name="Schmutz J."/>
            <person name="Spannagl M."/>
            <person name="Tang H."/>
            <person name="Wang X."/>
            <person name="Wicker T."/>
            <person name="Bharti A.K."/>
            <person name="Chapman J."/>
            <person name="Feltus F.A."/>
            <person name="Gowik U."/>
            <person name="Grigoriev I.V."/>
            <person name="Lyons E."/>
            <person name="Maher C.A."/>
            <person name="Martis M."/>
            <person name="Narechania A."/>
            <person name="Otillar R.P."/>
            <person name="Penning B.W."/>
            <person name="Salamov A.A."/>
            <person name="Wang Y."/>
            <person name="Zhang L."/>
            <person name="Carpita N.C."/>
            <person name="Freeling M."/>
            <person name="Gingle A.R."/>
            <person name="Hash C.T."/>
            <person name="Keller B."/>
            <person name="Klein P."/>
            <person name="Kresovich S."/>
            <person name="McCann M.C."/>
            <person name="Ming R."/>
            <person name="Peterson D.G."/>
            <person name="Mehboob-ur-Rahman"/>
            <person name="Ware D."/>
            <person name="Westhoff P."/>
            <person name="Mayer K.F."/>
            <person name="Messing J."/>
            <person name="Rokhsar D.S."/>
        </authorList>
    </citation>
    <scope>NUCLEOTIDE SEQUENCE [LARGE SCALE GENOMIC DNA]</scope>
    <source>
        <strain evidence="5">cv. BTx623</strain>
    </source>
</reference>
<evidence type="ECO:0000256" key="3">
    <source>
        <dbReference type="ARBA" id="ARBA00022963"/>
    </source>
</evidence>
<sequence length="396" mass="41666">MYRKQWALSCYLQPASIGRPATMGRRRLLLCLVISMHQVVLIGTVVAAGGRPPAMYVFGSSILDVGNNNYLPGPAADKANYPYNGIDFPGSIPTGRFSNGFNIADYVAKNMGFTCSPPAYLSLAPTSSSGGPLVHAALTNGVNYASGGAGILDSTNAGNTIPLSKQVEHFGATKAKMAAAAGTHAVNALLSRSVFLLGIGNNDMYAFAAAELVAPRNRSAADQRRDAAVLYANLLSNYSATVTGLYSMGVRKLAIVNVWLVGCVPGVRAFSPVGACSDTLNQLAAGFDDALRSQLAGLAPRLPGLVYSLGDAFGFTRDAVADPRALGYTDVAAACCGSGRAPCLPNSTLCADRDRHLFWDRAHPSQRTAFLMAQAFYDGPAKYTTPINFMQMAQSK</sequence>